<name>A0A7V2AVV6_UNCEI</name>
<dbReference type="GO" id="GO:0046872">
    <property type="term" value="F:metal ion binding"/>
    <property type="evidence" value="ECO:0007669"/>
    <property type="project" value="UniProtKB-KW"/>
</dbReference>
<evidence type="ECO:0000256" key="1">
    <source>
        <dbReference type="ARBA" id="ARBA00001946"/>
    </source>
</evidence>
<protein>
    <submittedName>
        <fullName evidence="7">Polyprenyl synthetase family protein</fullName>
    </submittedName>
</protein>
<dbReference type="PANTHER" id="PTHR12001:SF69">
    <property type="entry name" value="ALL TRANS-POLYPRENYL-DIPHOSPHATE SYNTHASE PDSS1"/>
    <property type="match status" value="1"/>
</dbReference>
<dbReference type="InterPro" id="IPR000092">
    <property type="entry name" value="Polyprenyl_synt"/>
</dbReference>
<keyword evidence="3 6" id="KW-0808">Transferase</keyword>
<evidence type="ECO:0000256" key="6">
    <source>
        <dbReference type="RuleBase" id="RU004466"/>
    </source>
</evidence>
<dbReference type="CDD" id="cd00685">
    <property type="entry name" value="Trans_IPPS_HT"/>
    <property type="match status" value="1"/>
</dbReference>
<organism evidence="7">
    <name type="scientific">Eiseniibacteriota bacterium</name>
    <dbReference type="NCBI Taxonomy" id="2212470"/>
    <lineage>
        <taxon>Bacteria</taxon>
        <taxon>Candidatus Eiseniibacteriota</taxon>
    </lineage>
</organism>
<evidence type="ECO:0000256" key="5">
    <source>
        <dbReference type="ARBA" id="ARBA00022842"/>
    </source>
</evidence>
<dbReference type="SUPFAM" id="SSF48576">
    <property type="entry name" value="Terpenoid synthases"/>
    <property type="match status" value="1"/>
</dbReference>
<comment type="cofactor">
    <cofactor evidence="1">
        <name>Mg(2+)</name>
        <dbReference type="ChEBI" id="CHEBI:18420"/>
    </cofactor>
</comment>
<reference evidence="7" key="1">
    <citation type="journal article" date="2020" name="mSystems">
        <title>Genome- and Community-Level Interaction Insights into Carbon Utilization and Element Cycling Functions of Hydrothermarchaeota in Hydrothermal Sediment.</title>
        <authorList>
            <person name="Zhou Z."/>
            <person name="Liu Y."/>
            <person name="Xu W."/>
            <person name="Pan J."/>
            <person name="Luo Z.H."/>
            <person name="Li M."/>
        </authorList>
    </citation>
    <scope>NUCLEOTIDE SEQUENCE [LARGE SCALE GENOMIC DNA]</scope>
    <source>
        <strain evidence="7">SpSt-1233</strain>
    </source>
</reference>
<dbReference type="PROSITE" id="PS00444">
    <property type="entry name" value="POLYPRENYL_SYNTHASE_2"/>
    <property type="match status" value="1"/>
</dbReference>
<keyword evidence="4" id="KW-0479">Metal-binding</keyword>
<evidence type="ECO:0000256" key="2">
    <source>
        <dbReference type="ARBA" id="ARBA00006706"/>
    </source>
</evidence>
<dbReference type="Pfam" id="PF00348">
    <property type="entry name" value="polyprenyl_synt"/>
    <property type="match status" value="1"/>
</dbReference>
<dbReference type="EMBL" id="DSEC01000507">
    <property type="protein sequence ID" value="HER44214.1"/>
    <property type="molecule type" value="Genomic_DNA"/>
</dbReference>
<dbReference type="Gene3D" id="1.10.600.10">
    <property type="entry name" value="Farnesyl Diphosphate Synthase"/>
    <property type="match status" value="1"/>
</dbReference>
<evidence type="ECO:0000313" key="7">
    <source>
        <dbReference type="EMBL" id="HER44214.1"/>
    </source>
</evidence>
<dbReference type="GO" id="GO:0004659">
    <property type="term" value="F:prenyltransferase activity"/>
    <property type="evidence" value="ECO:0007669"/>
    <property type="project" value="InterPro"/>
</dbReference>
<dbReference type="AlphaFoldDB" id="A0A7V2AVV6"/>
<dbReference type="GO" id="GO:0008299">
    <property type="term" value="P:isoprenoid biosynthetic process"/>
    <property type="evidence" value="ECO:0007669"/>
    <property type="project" value="InterPro"/>
</dbReference>
<dbReference type="SFLD" id="SFLDS00005">
    <property type="entry name" value="Isoprenoid_Synthase_Type_I"/>
    <property type="match status" value="1"/>
</dbReference>
<sequence length="334" mass="36743">MKTPDARGLNRFQAPVIRELAALEDDFREALKSDLPLLRELSAALAGAPGKRIRPNILLLASRSTGGSPEKAAAAALAVELIHTATLLHDDILDSHMTRRGKSTVFARWGSDTAIIMGDFLFSKAFSRLGEAGLFEAIEVLADVTNLMSIGELIQLQQRKDIDVSEDDYMELIYRKTASLFAASSECGALTGNGSEKFRSEFAEFGRNIGMAFQITDDLLDYLAADVKIGKPIASDFTEGRVTLPFIAAFRNAPEKTRKRMRDLFRSSFNDEERWNEVVSFIREYGGIDHSLGRARELGSQAKDALGPVSPSPERDALCFAADYIVQRVTPFAS</sequence>
<evidence type="ECO:0000256" key="4">
    <source>
        <dbReference type="ARBA" id="ARBA00022723"/>
    </source>
</evidence>
<dbReference type="Proteomes" id="UP000886069">
    <property type="component" value="Unassembled WGS sequence"/>
</dbReference>
<dbReference type="PROSITE" id="PS00723">
    <property type="entry name" value="POLYPRENYL_SYNTHASE_1"/>
    <property type="match status" value="1"/>
</dbReference>
<gene>
    <name evidence="7" type="ORF">ENO08_07120</name>
</gene>
<dbReference type="InterPro" id="IPR033749">
    <property type="entry name" value="Polyprenyl_synt_CS"/>
</dbReference>
<keyword evidence="5" id="KW-0460">Magnesium</keyword>
<comment type="similarity">
    <text evidence="2 6">Belongs to the FPP/GGPP synthase family.</text>
</comment>
<evidence type="ECO:0000256" key="3">
    <source>
        <dbReference type="ARBA" id="ARBA00022679"/>
    </source>
</evidence>
<dbReference type="InterPro" id="IPR008949">
    <property type="entry name" value="Isoprenoid_synthase_dom_sf"/>
</dbReference>
<dbReference type="PANTHER" id="PTHR12001">
    <property type="entry name" value="GERANYLGERANYL PYROPHOSPHATE SYNTHASE"/>
    <property type="match status" value="1"/>
</dbReference>
<proteinExistence type="inferred from homology"/>
<comment type="caution">
    <text evidence="7">The sequence shown here is derived from an EMBL/GenBank/DDBJ whole genome shotgun (WGS) entry which is preliminary data.</text>
</comment>
<accession>A0A7V2AVV6</accession>